<dbReference type="RefSeq" id="WP_196956687.1">
    <property type="nucleotide sequence ID" value="NZ_JADWYK010000015.1"/>
</dbReference>
<dbReference type="InterPro" id="IPR019613">
    <property type="entry name" value="DUF4198"/>
</dbReference>
<comment type="caution">
    <text evidence="1">The sequence shown here is derived from an EMBL/GenBank/DDBJ whole genome shotgun (WGS) entry which is preliminary data.</text>
</comment>
<reference evidence="1 2" key="1">
    <citation type="submission" date="2020-11" db="EMBL/GenBank/DDBJ databases">
        <title>Hymenobacter sp.</title>
        <authorList>
            <person name="Kim M.K."/>
        </authorList>
    </citation>
    <scope>NUCLEOTIDE SEQUENCE [LARGE SCALE GENOMIC DNA]</scope>
    <source>
        <strain evidence="1 2">BT594</strain>
    </source>
</reference>
<keyword evidence="2" id="KW-1185">Reference proteome</keyword>
<gene>
    <name evidence="1" type="ORF">I5L79_19130</name>
</gene>
<evidence type="ECO:0000313" key="2">
    <source>
        <dbReference type="Proteomes" id="UP000601099"/>
    </source>
</evidence>
<protein>
    <submittedName>
        <fullName evidence="1">DUF4198 domain-containing protein</fullName>
    </submittedName>
</protein>
<dbReference type="EMBL" id="JADWYK010000015">
    <property type="protein sequence ID" value="MBG8555666.1"/>
    <property type="molecule type" value="Genomic_DNA"/>
</dbReference>
<organism evidence="1 2">
    <name type="scientific">Hymenobacter guriensis</name>
    <dbReference type="NCBI Taxonomy" id="2793065"/>
    <lineage>
        <taxon>Bacteria</taxon>
        <taxon>Pseudomonadati</taxon>
        <taxon>Bacteroidota</taxon>
        <taxon>Cytophagia</taxon>
        <taxon>Cytophagales</taxon>
        <taxon>Hymenobacteraceae</taxon>
        <taxon>Hymenobacter</taxon>
    </lineage>
</organism>
<dbReference type="Proteomes" id="UP000601099">
    <property type="component" value="Unassembled WGS sequence"/>
</dbReference>
<accession>A0ABS0L6G5</accession>
<name>A0ABS0L6G5_9BACT</name>
<proteinExistence type="predicted"/>
<sequence length="279" mass="30658">MPQWLRAFFLLMGLLGLAAGAGASEFWLHPSRYRVAPGAVVHVRRLVGQQLRGTSWSGTSQRLARLVQYAPNDTVDLTAIASQADTLRTVLELNESGTHVLGLETTETALTLSGPEFTQYLKAEGLEDILLLREKKHQQDKPARETYHRCAKTLVQVGGTAVGPFSAAIGQALELIPDQNPYTAKPGSLLTVRLLEQGRPVRGQLVTAWVKPQTPAAAPAQLQRLYTSPEGRVLVRLPTQPAEILLSSVRMHPHPRPAQADWQSVWATLTFGVNQPYKR</sequence>
<dbReference type="Pfam" id="PF10670">
    <property type="entry name" value="DUF4198"/>
    <property type="match status" value="1"/>
</dbReference>
<evidence type="ECO:0000313" key="1">
    <source>
        <dbReference type="EMBL" id="MBG8555666.1"/>
    </source>
</evidence>